<reference evidence="3" key="1">
    <citation type="submission" date="2011-12" db="EMBL/GenBank/DDBJ databases">
        <title>The complete genome of chromosome of Sulfobacillus acidophilus DSM 10332.</title>
        <authorList>
            <person name="Lucas S."/>
            <person name="Han J."/>
            <person name="Lapidus A."/>
            <person name="Bruce D."/>
            <person name="Goodwin L."/>
            <person name="Pitluck S."/>
            <person name="Peters L."/>
            <person name="Kyrpides N."/>
            <person name="Mavromatis K."/>
            <person name="Ivanova N."/>
            <person name="Mikhailova N."/>
            <person name="Chertkov O."/>
            <person name="Saunders E."/>
            <person name="Detter J.C."/>
            <person name="Tapia R."/>
            <person name="Han C."/>
            <person name="Land M."/>
            <person name="Hauser L."/>
            <person name="Markowitz V."/>
            <person name="Cheng J.-F."/>
            <person name="Hugenholtz P."/>
            <person name="Woyke T."/>
            <person name="Wu D."/>
            <person name="Pukall R."/>
            <person name="Gehrich-Schroeter G."/>
            <person name="Schneider S."/>
            <person name="Klenk H.-P."/>
            <person name="Eisen J.A."/>
        </authorList>
    </citation>
    <scope>NUCLEOTIDE SEQUENCE [LARGE SCALE GENOMIC DNA]</scope>
    <source>
        <strain evidence="3">ATCC 700253 / DSM 10332 / NAL</strain>
    </source>
</reference>
<name>G8TV61_SULAD</name>
<evidence type="ECO:0000256" key="1">
    <source>
        <dbReference type="SAM" id="Phobius"/>
    </source>
</evidence>
<dbReference type="Proteomes" id="UP000005439">
    <property type="component" value="Chromosome"/>
</dbReference>
<accession>G8TV61</accession>
<keyword evidence="1" id="KW-0812">Transmembrane</keyword>
<protein>
    <submittedName>
        <fullName evidence="2">Uncharacterized protein</fullName>
    </submittedName>
</protein>
<dbReference type="EMBL" id="CP003179">
    <property type="protein sequence ID" value="AEW04701.1"/>
    <property type="molecule type" value="Genomic_DNA"/>
</dbReference>
<feature type="transmembrane region" description="Helical" evidence="1">
    <location>
        <begin position="21"/>
        <end position="45"/>
    </location>
</feature>
<sequence>MRSRWTGVGNRNLMRRSRWRWAGVAWGILALGFAAVLLLGGWIYLEGTTWIAQARQTRTLLASAATVADQAAYRTQDTGAGGQFDVNAFNTTFWNTLAAEWPITGGCVPWTGPGSAAAQAVWQGGCQAVRVSPQWAVGGVMDVAIESVNAQTGQAVVGATWQPVLGSRLHWTMTVTVPVRILVNNGQTVQAG</sequence>
<evidence type="ECO:0000313" key="3">
    <source>
        <dbReference type="Proteomes" id="UP000005439"/>
    </source>
</evidence>
<organism evidence="2 3">
    <name type="scientific">Sulfobacillus acidophilus (strain ATCC 700253 / DSM 10332 / NAL)</name>
    <dbReference type="NCBI Taxonomy" id="679936"/>
    <lineage>
        <taxon>Bacteria</taxon>
        <taxon>Bacillati</taxon>
        <taxon>Bacillota</taxon>
        <taxon>Clostridia</taxon>
        <taxon>Eubacteriales</taxon>
        <taxon>Clostridiales Family XVII. Incertae Sedis</taxon>
        <taxon>Sulfobacillus</taxon>
    </lineage>
</organism>
<dbReference type="AlphaFoldDB" id="G8TV61"/>
<keyword evidence="3" id="KW-1185">Reference proteome</keyword>
<evidence type="ECO:0000313" key="2">
    <source>
        <dbReference type="EMBL" id="AEW04701.1"/>
    </source>
</evidence>
<dbReference type="HOGENOM" id="CLU_1502719_0_0_9"/>
<gene>
    <name evidence="2" type="ordered locus">Sulac_1201</name>
</gene>
<dbReference type="PATRIC" id="fig|679936.5.peg.1261"/>
<dbReference type="KEGG" id="sap:Sulac_1201"/>
<proteinExistence type="predicted"/>
<reference evidence="2 3" key="2">
    <citation type="journal article" date="2012" name="Stand. Genomic Sci.">
        <title>Complete genome sequence of the moderately thermophilic mineral-sulfide-oxidizing firmicute Sulfobacillus acidophilus type strain (NAL(T)).</title>
        <authorList>
            <person name="Anderson I."/>
            <person name="Chertkov O."/>
            <person name="Chen A."/>
            <person name="Saunders E."/>
            <person name="Lapidus A."/>
            <person name="Nolan M."/>
            <person name="Lucas S."/>
            <person name="Hammon N."/>
            <person name="Deshpande S."/>
            <person name="Cheng J.F."/>
            <person name="Han C."/>
            <person name="Tapia R."/>
            <person name="Goodwin L.A."/>
            <person name="Pitluck S."/>
            <person name="Liolios K."/>
            <person name="Pagani I."/>
            <person name="Ivanova N."/>
            <person name="Mikhailova N."/>
            <person name="Pati A."/>
            <person name="Palaniappan K."/>
            <person name="Land M."/>
            <person name="Pan C."/>
            <person name="Rohde M."/>
            <person name="Pukall R."/>
            <person name="Goker M."/>
            <person name="Detter J.C."/>
            <person name="Woyke T."/>
            <person name="Bristow J."/>
            <person name="Eisen J.A."/>
            <person name="Markowitz V."/>
            <person name="Hugenholtz P."/>
            <person name="Kyrpides N.C."/>
            <person name="Klenk H.P."/>
            <person name="Mavromatis K."/>
        </authorList>
    </citation>
    <scope>NUCLEOTIDE SEQUENCE [LARGE SCALE GENOMIC DNA]</scope>
    <source>
        <strain evidence="3">ATCC 700253 / DSM 10332 / NAL</strain>
    </source>
</reference>
<dbReference type="STRING" id="679936.Sulac_1201"/>
<keyword evidence="1" id="KW-1133">Transmembrane helix</keyword>
<keyword evidence="1" id="KW-0472">Membrane</keyword>